<name>A0A0R0CXG5_9GAMM</name>
<dbReference type="Proteomes" id="UP000050956">
    <property type="component" value="Unassembled WGS sequence"/>
</dbReference>
<accession>A0A0R0CXG5</accession>
<keyword evidence="1" id="KW-1133">Transmembrane helix</keyword>
<dbReference type="RefSeq" id="WP_057638872.1">
    <property type="nucleotide sequence ID" value="NZ_LDJM01000042.1"/>
</dbReference>
<feature type="transmembrane region" description="Helical" evidence="1">
    <location>
        <begin position="40"/>
        <end position="58"/>
    </location>
</feature>
<feature type="transmembrane region" description="Helical" evidence="1">
    <location>
        <begin position="70"/>
        <end position="90"/>
    </location>
</feature>
<dbReference type="Pfam" id="PF04241">
    <property type="entry name" value="DUF423"/>
    <property type="match status" value="1"/>
</dbReference>
<dbReference type="STRING" id="336566.ABB30_13720"/>
<keyword evidence="3" id="KW-1185">Reference proteome</keyword>
<dbReference type="AlphaFoldDB" id="A0A0R0CXG5"/>
<keyword evidence="1" id="KW-0812">Transmembrane</keyword>
<feature type="transmembrane region" description="Helical" evidence="1">
    <location>
        <begin position="96"/>
        <end position="116"/>
    </location>
</feature>
<keyword evidence="1" id="KW-0472">Membrane</keyword>
<evidence type="ECO:0000256" key="1">
    <source>
        <dbReference type="SAM" id="Phobius"/>
    </source>
</evidence>
<dbReference type="PATRIC" id="fig|336566.3.peg.2312"/>
<organism evidence="2 3">
    <name type="scientific">Stenotrophomonas ginsengisoli</name>
    <dbReference type="NCBI Taxonomy" id="336566"/>
    <lineage>
        <taxon>Bacteria</taxon>
        <taxon>Pseudomonadati</taxon>
        <taxon>Pseudomonadota</taxon>
        <taxon>Gammaproteobacteria</taxon>
        <taxon>Lysobacterales</taxon>
        <taxon>Lysobacteraceae</taxon>
        <taxon>Stenotrophomonas</taxon>
    </lineage>
</organism>
<dbReference type="InterPro" id="IPR006696">
    <property type="entry name" value="DUF423"/>
</dbReference>
<gene>
    <name evidence="2" type="ORF">ABB30_13720</name>
</gene>
<evidence type="ECO:0000313" key="3">
    <source>
        <dbReference type="Proteomes" id="UP000050956"/>
    </source>
</evidence>
<evidence type="ECO:0000313" key="2">
    <source>
        <dbReference type="EMBL" id="KRG74444.1"/>
    </source>
</evidence>
<proteinExistence type="predicted"/>
<protein>
    <recommendedName>
        <fullName evidence="4">DUF423 domain-containing protein</fullName>
    </recommendedName>
</protein>
<reference evidence="2 3" key="1">
    <citation type="submission" date="2015-05" db="EMBL/GenBank/DDBJ databases">
        <title>Genome sequencing and analysis of members of genus Stenotrophomonas.</title>
        <authorList>
            <person name="Patil P.P."/>
            <person name="Midha S."/>
            <person name="Patil P.B."/>
        </authorList>
    </citation>
    <scope>NUCLEOTIDE SEQUENCE [LARGE SCALE GENOMIC DNA]</scope>
    <source>
        <strain evidence="2 3">DSM 24757</strain>
    </source>
</reference>
<sequence>MKDFAVRAQGSAGALLAMLAIGFSAWASHGLGPGREQHNVLMACLYAFGHGAVLVALAPRVLSGLARTALWVLLLGVGLFSGSLLAAVLLDWSTRAAPLGGMLLMLGWLLLSLSHWQRQR</sequence>
<comment type="caution">
    <text evidence="2">The sequence shown here is derived from an EMBL/GenBank/DDBJ whole genome shotgun (WGS) entry which is preliminary data.</text>
</comment>
<evidence type="ECO:0008006" key="4">
    <source>
        <dbReference type="Google" id="ProtNLM"/>
    </source>
</evidence>
<dbReference type="OrthoDB" id="5976194at2"/>
<dbReference type="EMBL" id="LDJM01000042">
    <property type="protein sequence ID" value="KRG74444.1"/>
    <property type="molecule type" value="Genomic_DNA"/>
</dbReference>